<comment type="caution">
    <text evidence="4">The sequence shown here is derived from an EMBL/GenBank/DDBJ whole genome shotgun (WGS) entry which is preliminary data.</text>
</comment>
<evidence type="ECO:0000313" key="4">
    <source>
        <dbReference type="EMBL" id="CAE6462481.1"/>
    </source>
</evidence>
<feature type="region of interest" description="Disordered" evidence="1">
    <location>
        <begin position="448"/>
        <end position="545"/>
    </location>
</feature>
<dbReference type="Pfam" id="PF01408">
    <property type="entry name" value="GFO_IDH_MocA"/>
    <property type="match status" value="1"/>
</dbReference>
<dbReference type="SUPFAM" id="SSF51735">
    <property type="entry name" value="NAD(P)-binding Rossmann-fold domains"/>
    <property type="match status" value="1"/>
</dbReference>
<dbReference type="CDD" id="cd12087">
    <property type="entry name" value="TM_EGFR-like"/>
    <property type="match status" value="1"/>
</dbReference>
<feature type="domain" description="Gfo/Idh/MocA-like oxidoreductase N-terminal" evidence="3">
    <location>
        <begin position="51"/>
        <end position="169"/>
    </location>
</feature>
<dbReference type="GO" id="GO:0000166">
    <property type="term" value="F:nucleotide binding"/>
    <property type="evidence" value="ECO:0007669"/>
    <property type="project" value="InterPro"/>
</dbReference>
<dbReference type="Gene3D" id="3.40.50.720">
    <property type="entry name" value="NAD(P)-binding Rossmann-like Domain"/>
    <property type="match status" value="1"/>
</dbReference>
<dbReference type="InterPro" id="IPR036291">
    <property type="entry name" value="NAD(P)-bd_dom_sf"/>
</dbReference>
<organism evidence="4 5">
    <name type="scientific">Rhizoctonia solani</name>
    <dbReference type="NCBI Taxonomy" id="456999"/>
    <lineage>
        <taxon>Eukaryota</taxon>
        <taxon>Fungi</taxon>
        <taxon>Dikarya</taxon>
        <taxon>Basidiomycota</taxon>
        <taxon>Agaricomycotina</taxon>
        <taxon>Agaricomycetes</taxon>
        <taxon>Cantharellales</taxon>
        <taxon>Ceratobasidiaceae</taxon>
        <taxon>Rhizoctonia</taxon>
    </lineage>
</organism>
<dbReference type="Proteomes" id="UP000663841">
    <property type="component" value="Unassembled WGS sequence"/>
</dbReference>
<name>A0A8H3BSH5_9AGAM</name>
<evidence type="ECO:0000256" key="2">
    <source>
        <dbReference type="SAM" id="Phobius"/>
    </source>
</evidence>
<dbReference type="Gene3D" id="3.30.360.10">
    <property type="entry name" value="Dihydrodipicolinate Reductase, domain 2"/>
    <property type="match status" value="1"/>
</dbReference>
<reference evidence="4" key="1">
    <citation type="submission" date="2021-01" db="EMBL/GenBank/DDBJ databases">
        <authorList>
            <person name="Kaushik A."/>
        </authorList>
    </citation>
    <scope>NUCLEOTIDE SEQUENCE</scope>
    <source>
        <strain evidence="4">AG3-T5</strain>
    </source>
</reference>
<dbReference type="PANTHER" id="PTHR43377:SF12">
    <property type="entry name" value="BINDING ROSSMANN FOLD OXIDOREDUCTASE, PUTATIVE (AFU_ORTHOLOGUE AFUA_3G11840)-RELATED"/>
    <property type="match status" value="1"/>
</dbReference>
<protein>
    <recommendedName>
        <fullName evidence="3">Gfo/Idh/MocA-like oxidoreductase N-terminal domain-containing protein</fullName>
    </recommendedName>
</protein>
<feature type="transmembrane region" description="Helical" evidence="2">
    <location>
        <begin position="602"/>
        <end position="624"/>
    </location>
</feature>
<dbReference type="SUPFAM" id="SSF55347">
    <property type="entry name" value="Glyceraldehyde-3-phosphate dehydrogenase-like, C-terminal domain"/>
    <property type="match status" value="1"/>
</dbReference>
<dbReference type="AlphaFoldDB" id="A0A8H3BSH5"/>
<keyword evidence="2" id="KW-0472">Membrane</keyword>
<proteinExistence type="predicted"/>
<keyword evidence="2" id="KW-0812">Transmembrane</keyword>
<dbReference type="PANTHER" id="PTHR43377">
    <property type="entry name" value="BILIVERDIN REDUCTASE A"/>
    <property type="match status" value="1"/>
</dbReference>
<dbReference type="EMBL" id="CAJMWW010000281">
    <property type="protein sequence ID" value="CAE6462481.1"/>
    <property type="molecule type" value="Genomic_DNA"/>
</dbReference>
<feature type="compositionally biased region" description="Polar residues" evidence="1">
    <location>
        <begin position="766"/>
        <end position="785"/>
    </location>
</feature>
<evidence type="ECO:0000259" key="3">
    <source>
        <dbReference type="Pfam" id="PF01408"/>
    </source>
</evidence>
<sequence length="843" mass="89953">MDSLRNKLGLMGKPKLPADFAPAVEPAPHPIVEEPPPIGPPVRLAKYGKYALMNPRHCTVVAIAEPRPETRERMAQDHQVHPDRVFKDWKDLLAAADAHDAARKEDKDPRYVDGIVVAVQDHMHAEVVVPFARRGYHILCEKPMATTPEECIRMTDEVEKAGIVFSIAHILRYSKYNQALRQVISSGNLGKLVNVVHVEPVGHYHFAHSCHDIDLLCHFFAPATPVRFSSFGSLNHFKQSEKPVEAGSATRCLDCVAEPTCPYSASRIYLNGNTGWPVSVIVDGAVTREKVLRELQDGPYGLCVYESPNDVCDNQVVNIEFSNGTTASFTMVAFTKLICERQTRIHLTHGEVIGNSNSFTTTNFRTNQTERHQPSFLDAHGDGDMGVSVSVGPGSVVTRSVQSGTAWIVSESTVGGTTETVQVEIPVTISGEQQIFTVPISTLYAPCTSSTPTSTSTSTSTTPTSTPTSTSTSTSTTPTSTSAETTETPVSETSTTRRTSRTTSPTPSPENTNANPNTTPTDEHTPAPTPTPTPAPQAGNSVSQTGTLTTISSFSTATLPNGAQSTVIIFTTSSIAPSGALNGNDNGGSSGGNSNSNSGRAVAIGVGVAGGFIALLILVFGITWHIRRKRRNAMPLDDSEIWGPHHETKTPPLGALPVNNLGPGYTYNPYTEGRPAAYAPVPTMSPPRARPMVLAESDDNRLSAASYGSQPTAVGPTAPLLSRAKTADEILYEAAREGLPKSRASSATASHHTRPSETGLSHRHQSYTASHKTHGSLASRTSGSATGLLDHPPPSSAQSSFHNDAQAAQRYTDAPAQPERPMSPVSIAAPRLAIVNPDEDKDL</sequence>
<dbReference type="InterPro" id="IPR000683">
    <property type="entry name" value="Gfo/Idh/MocA-like_OxRdtase_N"/>
</dbReference>
<dbReference type="InterPro" id="IPR051450">
    <property type="entry name" value="Gfo/Idh/MocA_Oxidoreductases"/>
</dbReference>
<accession>A0A8H3BSH5</accession>
<evidence type="ECO:0000313" key="5">
    <source>
        <dbReference type="Proteomes" id="UP000663841"/>
    </source>
</evidence>
<feature type="compositionally biased region" description="Low complexity" evidence="1">
    <location>
        <begin position="448"/>
        <end position="520"/>
    </location>
</feature>
<feature type="region of interest" description="Disordered" evidence="1">
    <location>
        <begin position="737"/>
        <end position="843"/>
    </location>
</feature>
<gene>
    <name evidence="4" type="ORF">RDB_LOCUS154923</name>
</gene>
<evidence type="ECO:0000256" key="1">
    <source>
        <dbReference type="SAM" id="MobiDB-lite"/>
    </source>
</evidence>
<keyword evidence="2" id="KW-1133">Transmembrane helix</keyword>